<evidence type="ECO:0000313" key="1">
    <source>
        <dbReference type="EMBL" id="OAT71724.1"/>
    </source>
</evidence>
<evidence type="ECO:0000313" key="2">
    <source>
        <dbReference type="Proteomes" id="UP000078290"/>
    </source>
</evidence>
<proteinExistence type="predicted"/>
<reference evidence="2" key="1">
    <citation type="submission" date="2016-05" db="EMBL/GenBank/DDBJ databases">
        <authorList>
            <person name="Wang W."/>
            <person name="Zhu L."/>
        </authorList>
    </citation>
    <scope>NUCLEOTIDE SEQUENCE [LARGE SCALE GENOMIC DNA]</scope>
    <source>
        <strain evidence="2">W-2</strain>
    </source>
</reference>
<comment type="caution">
    <text evidence="1">The sequence shown here is derived from an EMBL/GenBank/DDBJ whole genome shotgun (WGS) entry which is preliminary data.</text>
</comment>
<protein>
    <submittedName>
        <fullName evidence="1">Uncharacterized protein</fullName>
    </submittedName>
</protein>
<dbReference type="AlphaFoldDB" id="A0A1B7KNQ8"/>
<sequence length="67" mass="7859">MAVRKRQKQHCRRSPGLFARPEIDDKNDWYNKALSIYYRKELSLNDTIIINIKKFLGGETNESSAMV</sequence>
<gene>
    <name evidence="1" type="ORF">A7K69_13045</name>
</gene>
<dbReference type="Proteomes" id="UP000078290">
    <property type="component" value="Unassembled WGS sequence"/>
</dbReference>
<name>A0A1B7KNQ8_PARTM</name>
<accession>A0A1B7KNQ8</accession>
<dbReference type="EMBL" id="LXMA01000041">
    <property type="protein sequence ID" value="OAT71724.1"/>
    <property type="molecule type" value="Genomic_DNA"/>
</dbReference>
<organism evidence="1 2">
    <name type="scientific">Parageobacillus thermoglucosidasius</name>
    <name type="common">Geobacillus thermoglucosidasius</name>
    <dbReference type="NCBI Taxonomy" id="1426"/>
    <lineage>
        <taxon>Bacteria</taxon>
        <taxon>Bacillati</taxon>
        <taxon>Bacillota</taxon>
        <taxon>Bacilli</taxon>
        <taxon>Bacillales</taxon>
        <taxon>Anoxybacillaceae</taxon>
        <taxon>Parageobacillus</taxon>
    </lineage>
</organism>